<keyword evidence="1" id="KW-0472">Membrane</keyword>
<proteinExistence type="predicted"/>
<gene>
    <name evidence="2" type="ORF">BCV71DRAFT_289264</name>
</gene>
<accession>A0A1X0S9F5</accession>
<evidence type="ECO:0000313" key="2">
    <source>
        <dbReference type="EMBL" id="ORE20809.1"/>
    </source>
</evidence>
<name>A0A1X0S9F5_RHIZD</name>
<keyword evidence="1" id="KW-1133">Transmembrane helix</keyword>
<organism evidence="2 3">
    <name type="scientific">Rhizopus microsporus</name>
    <dbReference type="NCBI Taxonomy" id="58291"/>
    <lineage>
        <taxon>Eukaryota</taxon>
        <taxon>Fungi</taxon>
        <taxon>Fungi incertae sedis</taxon>
        <taxon>Mucoromycota</taxon>
        <taxon>Mucoromycotina</taxon>
        <taxon>Mucoromycetes</taxon>
        <taxon>Mucorales</taxon>
        <taxon>Mucorineae</taxon>
        <taxon>Rhizopodaceae</taxon>
        <taxon>Rhizopus</taxon>
    </lineage>
</organism>
<evidence type="ECO:0000256" key="1">
    <source>
        <dbReference type="SAM" id="Phobius"/>
    </source>
</evidence>
<sequence>MKIPKNSAIEKTISYSQDNLKPFIILNYKRRLLISYASTSLTTGSLSTRILLILLLLLINTIRLFHSQYAAIIKICHKLFTSVEKLAKSKVIRFISDHV</sequence>
<feature type="transmembrane region" description="Helical" evidence="1">
    <location>
        <begin position="46"/>
        <end position="65"/>
    </location>
</feature>
<keyword evidence="1" id="KW-0812">Transmembrane</keyword>
<dbReference type="EMBL" id="KV921288">
    <property type="protein sequence ID" value="ORE20809.1"/>
    <property type="molecule type" value="Genomic_DNA"/>
</dbReference>
<evidence type="ECO:0000313" key="3">
    <source>
        <dbReference type="Proteomes" id="UP000242381"/>
    </source>
</evidence>
<reference evidence="2 3" key="1">
    <citation type="journal article" date="2016" name="Proc. Natl. Acad. Sci. U.S.A.">
        <title>Lipid metabolic changes in an early divergent fungus govern the establishment of a mutualistic symbiosis with endobacteria.</title>
        <authorList>
            <person name="Lastovetsky O.A."/>
            <person name="Gaspar M.L."/>
            <person name="Mondo S.J."/>
            <person name="LaButti K.M."/>
            <person name="Sandor L."/>
            <person name="Grigoriev I.V."/>
            <person name="Henry S.A."/>
            <person name="Pawlowska T.E."/>
        </authorList>
    </citation>
    <scope>NUCLEOTIDE SEQUENCE [LARGE SCALE GENOMIC DNA]</scope>
    <source>
        <strain evidence="2 3">ATCC 11559</strain>
    </source>
</reference>
<dbReference type="Proteomes" id="UP000242381">
    <property type="component" value="Unassembled WGS sequence"/>
</dbReference>
<dbReference type="AlphaFoldDB" id="A0A1X0S9F5"/>
<protein>
    <submittedName>
        <fullName evidence="2">Uncharacterized protein</fullName>
    </submittedName>
</protein>